<dbReference type="SUPFAM" id="SSF55073">
    <property type="entry name" value="Nucleotide cyclase"/>
    <property type="match status" value="1"/>
</dbReference>
<dbReference type="Gene3D" id="3.20.20.450">
    <property type="entry name" value="EAL domain"/>
    <property type="match status" value="1"/>
</dbReference>
<dbReference type="CDD" id="cd01948">
    <property type="entry name" value="EAL"/>
    <property type="match status" value="1"/>
</dbReference>
<name>A0A6J4S6B3_9ACTN</name>
<dbReference type="CDD" id="cd01949">
    <property type="entry name" value="GGDEF"/>
    <property type="match status" value="1"/>
</dbReference>
<protein>
    <submittedName>
        <fullName evidence="4">Diguanylate cyclase/phosphodiesterase (GGDEF &amp; EAL domains) with PAS/PAC sensor(S)</fullName>
    </submittedName>
</protein>
<evidence type="ECO:0000313" key="4">
    <source>
        <dbReference type="EMBL" id="CAA9490395.1"/>
    </source>
</evidence>
<evidence type="ECO:0000256" key="1">
    <source>
        <dbReference type="SAM" id="Phobius"/>
    </source>
</evidence>
<feature type="transmembrane region" description="Helical" evidence="1">
    <location>
        <begin position="63"/>
        <end position="83"/>
    </location>
</feature>
<dbReference type="PROSITE" id="PS50887">
    <property type="entry name" value="GGDEF"/>
    <property type="match status" value="1"/>
</dbReference>
<dbReference type="PROSITE" id="PS50883">
    <property type="entry name" value="EAL"/>
    <property type="match status" value="1"/>
</dbReference>
<dbReference type="SMART" id="SM00052">
    <property type="entry name" value="EAL"/>
    <property type="match status" value="1"/>
</dbReference>
<dbReference type="SUPFAM" id="SSF141868">
    <property type="entry name" value="EAL domain-like"/>
    <property type="match status" value="1"/>
</dbReference>
<dbReference type="PANTHER" id="PTHR44757:SF2">
    <property type="entry name" value="BIOFILM ARCHITECTURE MAINTENANCE PROTEIN MBAA"/>
    <property type="match status" value="1"/>
</dbReference>
<dbReference type="InterPro" id="IPR052155">
    <property type="entry name" value="Biofilm_reg_signaling"/>
</dbReference>
<feature type="domain" description="GGDEF" evidence="3">
    <location>
        <begin position="244"/>
        <end position="377"/>
    </location>
</feature>
<dbReference type="InterPro" id="IPR000160">
    <property type="entry name" value="GGDEF_dom"/>
</dbReference>
<dbReference type="EMBL" id="CADCVI010000227">
    <property type="protein sequence ID" value="CAA9490395.1"/>
    <property type="molecule type" value="Genomic_DNA"/>
</dbReference>
<feature type="transmembrane region" description="Helical" evidence="1">
    <location>
        <begin position="35"/>
        <end position="57"/>
    </location>
</feature>
<dbReference type="Pfam" id="PF00990">
    <property type="entry name" value="GGDEF"/>
    <property type="match status" value="1"/>
</dbReference>
<gene>
    <name evidence="4" type="ORF">AVDCRST_MAG25-3326</name>
</gene>
<accession>A0A6J4S6B3</accession>
<keyword evidence="1" id="KW-0812">Transmembrane</keyword>
<feature type="transmembrane region" description="Helical" evidence="1">
    <location>
        <begin position="90"/>
        <end position="108"/>
    </location>
</feature>
<dbReference type="SMART" id="SM00267">
    <property type="entry name" value="GGDEF"/>
    <property type="match status" value="1"/>
</dbReference>
<feature type="transmembrane region" description="Helical" evidence="1">
    <location>
        <begin position="139"/>
        <end position="158"/>
    </location>
</feature>
<feature type="transmembrane region" description="Helical" evidence="1">
    <location>
        <begin position="114"/>
        <end position="132"/>
    </location>
</feature>
<keyword evidence="1" id="KW-0472">Membrane</keyword>
<dbReference type="FunFam" id="3.30.70.270:FF:000001">
    <property type="entry name" value="Diguanylate cyclase domain protein"/>
    <property type="match status" value="1"/>
</dbReference>
<evidence type="ECO:0000259" key="2">
    <source>
        <dbReference type="PROSITE" id="PS50883"/>
    </source>
</evidence>
<dbReference type="Gene3D" id="3.30.70.270">
    <property type="match status" value="1"/>
</dbReference>
<feature type="domain" description="EAL" evidence="2">
    <location>
        <begin position="386"/>
        <end position="645"/>
    </location>
</feature>
<feature type="transmembrane region" description="Helical" evidence="1">
    <location>
        <begin position="170"/>
        <end position="189"/>
    </location>
</feature>
<dbReference type="PANTHER" id="PTHR44757">
    <property type="entry name" value="DIGUANYLATE CYCLASE DGCP"/>
    <property type="match status" value="1"/>
</dbReference>
<dbReference type="InterPro" id="IPR043128">
    <property type="entry name" value="Rev_trsase/Diguanyl_cyclase"/>
</dbReference>
<dbReference type="NCBIfam" id="TIGR00254">
    <property type="entry name" value="GGDEF"/>
    <property type="match status" value="1"/>
</dbReference>
<keyword evidence="1" id="KW-1133">Transmembrane helix</keyword>
<reference evidence="4" key="1">
    <citation type="submission" date="2020-02" db="EMBL/GenBank/DDBJ databases">
        <authorList>
            <person name="Meier V. D."/>
        </authorList>
    </citation>
    <scope>NUCLEOTIDE SEQUENCE</scope>
    <source>
        <strain evidence="4">AVDCRST_MAG25</strain>
    </source>
</reference>
<dbReference type="AlphaFoldDB" id="A0A6J4S6B3"/>
<dbReference type="InterPro" id="IPR035919">
    <property type="entry name" value="EAL_sf"/>
</dbReference>
<dbReference type="InterPro" id="IPR001633">
    <property type="entry name" value="EAL_dom"/>
</dbReference>
<proteinExistence type="predicted"/>
<dbReference type="Pfam" id="PF00563">
    <property type="entry name" value="EAL"/>
    <property type="match status" value="1"/>
</dbReference>
<organism evidence="4">
    <name type="scientific">uncultured Rubrobacteraceae bacterium</name>
    <dbReference type="NCBI Taxonomy" id="349277"/>
    <lineage>
        <taxon>Bacteria</taxon>
        <taxon>Bacillati</taxon>
        <taxon>Actinomycetota</taxon>
        <taxon>Rubrobacteria</taxon>
        <taxon>Rubrobacterales</taxon>
        <taxon>Rubrobacteraceae</taxon>
        <taxon>environmental samples</taxon>
    </lineage>
</organism>
<dbReference type="InterPro" id="IPR029787">
    <property type="entry name" value="Nucleotide_cyclase"/>
</dbReference>
<sequence length="652" mass="71375">MRLGAEGSEGRGEGSRTAAARISQPSVRSEQLLRFLAWLIPVVLIFAALEIAAFAWFRDVGSGVAGGTLSVYGLSLFSARLLANRGRRGGALLVICSGFLVAALVVVVAQPTLVPVLILAPLLAVGLALPHATERTLRTLFVAAWAVAVLVAVLGEVVPAGSVLPAWYESGFRLASLATAVAIVLLLLWQFRKRLVGALAQAREAEERAVRDATHDHLTGLPNRALLLERLRLMLERAGKDETYLFAVLFLDLDRFKNVNDSLGHTIGDELLVEIAKRLRACVHPADVVARLGGDEFVVLLEGIGEIEDASRVAERLQASLKAPVVLQSQELYTTASIGIVGGSRAYLRPEDLLRDADTAMYQAKEGGKNRYEVFGEEMRDRAVRLLSLETALRRAVEREEFSVDYQPIVSLKSGNIVGLEALVRWEHPERGTLSPIEFIPLAEETELIVPIGLFVLREACLRTSIWRMRFPDHRPFSVNVNLSVAQLARPDLADRVGRILRETGLHGRYLRLEVTESAIMRDAALAEEALARLRDLGVRVHIDDFGTGYSSLGLLHRFPVDALKIDRSFVQGMDAGTRRAENAQIVQTILTLAHGLGVDVVAEGVDTAESLRRVTEMGCDLGQGYWFSKPQDASAAELLIASEPRWQDRSP</sequence>
<evidence type="ECO:0000259" key="3">
    <source>
        <dbReference type="PROSITE" id="PS50887"/>
    </source>
</evidence>